<sequence length="206" mass="22570">MAAGAAVRAGHAGAATPPAHRRRDTGGLGPVGAHPVRRLFLMPQTLWRLAPASHADTAFTGQGAERFGGRWNETGTAMVYLSETLSLAVLEIVVHLRVQDFRRDFVCFRVEVPDTLLPIPDPSWKAPEDWRAEPPVRATKELGTAWARAGASALLRVPSAVVPSECNVLLNPRHADFSRLRIHPPERFHLDNRLLPPARDRSHGDG</sequence>
<organism evidence="3">
    <name type="scientific">Acidithiobacillus sulfuriphilus</name>
    <dbReference type="NCBI Taxonomy" id="1867749"/>
    <lineage>
        <taxon>Bacteria</taxon>
        <taxon>Pseudomonadati</taxon>
        <taxon>Pseudomonadota</taxon>
        <taxon>Acidithiobacillia</taxon>
        <taxon>Acidithiobacillales</taxon>
        <taxon>Acidithiobacillaceae</taxon>
        <taxon>Acidithiobacillus</taxon>
    </lineage>
</organism>
<feature type="domain" description="RES" evidence="2">
    <location>
        <begin position="58"/>
        <end position="184"/>
    </location>
</feature>
<feature type="region of interest" description="Disordered" evidence="1">
    <location>
        <begin position="1"/>
        <end position="31"/>
    </location>
</feature>
<gene>
    <name evidence="3" type="ORF">EC580_05815</name>
</gene>
<name>A0A3M8R7J9_9PROT</name>
<evidence type="ECO:0000313" key="3">
    <source>
        <dbReference type="EMBL" id="RNF64335.1"/>
    </source>
</evidence>
<accession>A0A3M8R7J9</accession>
<feature type="compositionally biased region" description="Low complexity" evidence="1">
    <location>
        <begin position="1"/>
        <end position="18"/>
    </location>
</feature>
<dbReference type="InterPro" id="IPR014914">
    <property type="entry name" value="RES_dom"/>
</dbReference>
<dbReference type="AlphaFoldDB" id="A0A3M8R7J9"/>
<protein>
    <submittedName>
        <fullName evidence="3">RES domain-containing protein</fullName>
    </submittedName>
</protein>
<dbReference type="EMBL" id="RIZI01000150">
    <property type="protein sequence ID" value="RNF64335.1"/>
    <property type="molecule type" value="Genomic_DNA"/>
</dbReference>
<evidence type="ECO:0000256" key="1">
    <source>
        <dbReference type="SAM" id="MobiDB-lite"/>
    </source>
</evidence>
<proteinExistence type="predicted"/>
<evidence type="ECO:0000259" key="2">
    <source>
        <dbReference type="SMART" id="SM00953"/>
    </source>
</evidence>
<dbReference type="SMART" id="SM00953">
    <property type="entry name" value="RES"/>
    <property type="match status" value="1"/>
</dbReference>
<reference evidence="3" key="1">
    <citation type="submission" date="2018-10" db="EMBL/GenBank/DDBJ databases">
        <title>Acidithiobacillus sulfuriphilus sp. nov.: an extremely acidophilic sulfur-oxidizing chemolithotroph isolated from a neutral pH environment.</title>
        <authorList>
            <person name="Falagan C."/>
            <person name="Moya-Beltran A."/>
            <person name="Quatrini R."/>
            <person name="Johnson D.B."/>
        </authorList>
    </citation>
    <scope>NUCLEOTIDE SEQUENCE [LARGE SCALE GENOMIC DNA]</scope>
    <source>
        <strain evidence="3">CJ-2</strain>
    </source>
</reference>
<comment type="caution">
    <text evidence="3">The sequence shown here is derived from an EMBL/GenBank/DDBJ whole genome shotgun (WGS) entry which is preliminary data.</text>
</comment>
<dbReference type="Pfam" id="PF08808">
    <property type="entry name" value="RES"/>
    <property type="match status" value="1"/>
</dbReference>